<protein>
    <recommendedName>
        <fullName evidence="7">Ribosomal RNA small subunit methyltransferase H</fullName>
        <ecNumber evidence="7">2.1.1.199</ecNumber>
    </recommendedName>
    <alternativeName>
        <fullName evidence="7">16S rRNA m(4)C1402 methyltransferase</fullName>
    </alternativeName>
    <alternativeName>
        <fullName evidence="7">rRNA (cytosine-N(4)-)-methyltransferase RsmH</fullName>
    </alternativeName>
</protein>
<organism evidence="8 9">
    <name type="scientific">Entomoplasma freundtii</name>
    <dbReference type="NCBI Taxonomy" id="74700"/>
    <lineage>
        <taxon>Bacteria</taxon>
        <taxon>Bacillati</taxon>
        <taxon>Mycoplasmatota</taxon>
        <taxon>Mollicutes</taxon>
        <taxon>Entomoplasmatales</taxon>
        <taxon>Entomoplasmataceae</taxon>
        <taxon>Entomoplasma</taxon>
    </lineage>
</organism>
<name>A0A2K8NSI4_9MOLU</name>
<dbReference type="KEGG" id="efr:EFREU_v1c04910"/>
<gene>
    <name evidence="7 8" type="primary">rsmH</name>
    <name evidence="8" type="ORF">EFREU_v1c04910</name>
</gene>
<dbReference type="PIRSF" id="PIRSF004486">
    <property type="entry name" value="MraW"/>
    <property type="match status" value="1"/>
</dbReference>
<dbReference type="Pfam" id="PF01795">
    <property type="entry name" value="Methyltransf_5"/>
    <property type="match status" value="1"/>
</dbReference>
<reference evidence="8 9" key="1">
    <citation type="submission" date="2017-11" db="EMBL/GenBank/DDBJ databases">
        <title>Genome sequence of Entomoplasma freundtii BARC 318 (ATCC 51999).</title>
        <authorList>
            <person name="Lo W.-S."/>
            <person name="Gasparich G.E."/>
            <person name="Kuo C.-H."/>
        </authorList>
    </citation>
    <scope>NUCLEOTIDE SEQUENCE [LARGE SCALE GENOMIC DNA]</scope>
    <source>
        <strain evidence="8 9">BARC 318</strain>
    </source>
</reference>
<evidence type="ECO:0000256" key="5">
    <source>
        <dbReference type="ARBA" id="ARBA00022679"/>
    </source>
</evidence>
<dbReference type="Gene3D" id="1.10.150.170">
    <property type="entry name" value="Putative methyltransferase TM0872, insert domain"/>
    <property type="match status" value="1"/>
</dbReference>
<evidence type="ECO:0000256" key="1">
    <source>
        <dbReference type="ARBA" id="ARBA00010396"/>
    </source>
</evidence>
<dbReference type="GO" id="GO:0005737">
    <property type="term" value="C:cytoplasm"/>
    <property type="evidence" value="ECO:0007669"/>
    <property type="project" value="UniProtKB-SubCell"/>
</dbReference>
<evidence type="ECO:0000256" key="4">
    <source>
        <dbReference type="ARBA" id="ARBA00022603"/>
    </source>
</evidence>
<evidence type="ECO:0000313" key="9">
    <source>
        <dbReference type="Proteomes" id="UP000232222"/>
    </source>
</evidence>
<dbReference type="GO" id="GO:0071424">
    <property type="term" value="F:rRNA (cytosine-N4-)-methyltransferase activity"/>
    <property type="evidence" value="ECO:0007669"/>
    <property type="project" value="UniProtKB-UniRule"/>
</dbReference>
<keyword evidence="3 7" id="KW-0698">rRNA processing</keyword>
<dbReference type="SUPFAM" id="SSF53335">
    <property type="entry name" value="S-adenosyl-L-methionine-dependent methyltransferases"/>
    <property type="match status" value="1"/>
</dbReference>
<dbReference type="InterPro" id="IPR023397">
    <property type="entry name" value="SAM-dep_MeTrfase_MraW_recog"/>
</dbReference>
<keyword evidence="5 7" id="KW-0808">Transferase</keyword>
<dbReference type="InterPro" id="IPR029063">
    <property type="entry name" value="SAM-dependent_MTases_sf"/>
</dbReference>
<dbReference type="SUPFAM" id="SSF81799">
    <property type="entry name" value="Putative methyltransferase TM0872, insert domain"/>
    <property type="match status" value="1"/>
</dbReference>
<keyword evidence="6 7" id="KW-0949">S-adenosyl-L-methionine</keyword>
<comment type="subcellular location">
    <subcellularLocation>
        <location evidence="7">Cytoplasm</location>
    </subcellularLocation>
</comment>
<sequence>MNINQDHIPVLFKEALSALDIKPKGIYLDCTFGRGGHSQGILEALSPLGKLYGIDQDPTAIAVGQELTMTTKNANFKILEGNFRNLTTLLTLENITAVDGIFFDLGVSSPQFDRPERGFSYRFEGPLDMRMDFVDNDLTAAQVVNTYPEAEISRIIQIYGQEPAHKLIAKAIVENRPLQTTLELVEVIKKALPAKMLRQKGHPAKKTFQALRIYVNQEMESLTQALEQSLALLKPQGRLVIITFHSLEEKIVKTVLNRATYCEEDQIRSKLPIALAKIAPYELVIKKPLRPSEEELIRNPRAHSAKLWVLVKR</sequence>
<evidence type="ECO:0000313" key="8">
    <source>
        <dbReference type="EMBL" id="ATZ16516.1"/>
    </source>
</evidence>
<keyword evidence="2 7" id="KW-0963">Cytoplasm</keyword>
<dbReference type="InterPro" id="IPR002903">
    <property type="entry name" value="RsmH"/>
</dbReference>
<dbReference type="EMBL" id="CP024962">
    <property type="protein sequence ID" value="ATZ16516.1"/>
    <property type="molecule type" value="Genomic_DNA"/>
</dbReference>
<feature type="binding site" evidence="7">
    <location>
        <position position="104"/>
    </location>
    <ligand>
        <name>S-adenosyl-L-methionine</name>
        <dbReference type="ChEBI" id="CHEBI:59789"/>
    </ligand>
</feature>
<dbReference type="RefSeq" id="WP_100609536.1">
    <property type="nucleotide sequence ID" value="NZ_CP024962.1"/>
</dbReference>
<keyword evidence="9" id="KW-1185">Reference proteome</keyword>
<feature type="binding site" evidence="7">
    <location>
        <position position="55"/>
    </location>
    <ligand>
        <name>S-adenosyl-L-methionine</name>
        <dbReference type="ChEBI" id="CHEBI:59789"/>
    </ligand>
</feature>
<evidence type="ECO:0000256" key="2">
    <source>
        <dbReference type="ARBA" id="ARBA00022490"/>
    </source>
</evidence>
<dbReference type="PANTHER" id="PTHR11265">
    <property type="entry name" value="S-ADENOSYL-METHYLTRANSFERASE MRAW"/>
    <property type="match status" value="1"/>
</dbReference>
<dbReference type="Proteomes" id="UP000232222">
    <property type="component" value="Chromosome"/>
</dbReference>
<evidence type="ECO:0000256" key="6">
    <source>
        <dbReference type="ARBA" id="ARBA00022691"/>
    </source>
</evidence>
<dbReference type="PANTHER" id="PTHR11265:SF0">
    <property type="entry name" value="12S RRNA N4-METHYLCYTIDINE METHYLTRANSFERASE"/>
    <property type="match status" value="1"/>
</dbReference>
<dbReference type="HAMAP" id="MF_01007">
    <property type="entry name" value="16SrRNA_methyltr_H"/>
    <property type="match status" value="1"/>
</dbReference>
<evidence type="ECO:0000256" key="7">
    <source>
        <dbReference type="HAMAP-Rule" id="MF_01007"/>
    </source>
</evidence>
<dbReference type="Gene3D" id="3.40.50.150">
    <property type="entry name" value="Vaccinia Virus protein VP39"/>
    <property type="match status" value="1"/>
</dbReference>
<comment type="similarity">
    <text evidence="1 7">Belongs to the methyltransferase superfamily. RsmH family.</text>
</comment>
<comment type="catalytic activity">
    <reaction evidence="7">
        <text>cytidine(1402) in 16S rRNA + S-adenosyl-L-methionine = N(4)-methylcytidine(1402) in 16S rRNA + S-adenosyl-L-homocysteine + H(+)</text>
        <dbReference type="Rhea" id="RHEA:42928"/>
        <dbReference type="Rhea" id="RHEA-COMP:10286"/>
        <dbReference type="Rhea" id="RHEA-COMP:10287"/>
        <dbReference type="ChEBI" id="CHEBI:15378"/>
        <dbReference type="ChEBI" id="CHEBI:57856"/>
        <dbReference type="ChEBI" id="CHEBI:59789"/>
        <dbReference type="ChEBI" id="CHEBI:74506"/>
        <dbReference type="ChEBI" id="CHEBI:82748"/>
        <dbReference type="EC" id="2.1.1.199"/>
    </reaction>
</comment>
<feature type="binding site" evidence="7">
    <location>
        <position position="83"/>
    </location>
    <ligand>
        <name>S-adenosyl-L-methionine</name>
        <dbReference type="ChEBI" id="CHEBI:59789"/>
    </ligand>
</feature>
<evidence type="ECO:0000256" key="3">
    <source>
        <dbReference type="ARBA" id="ARBA00022552"/>
    </source>
</evidence>
<dbReference type="AlphaFoldDB" id="A0A2K8NSI4"/>
<dbReference type="GO" id="GO:0070475">
    <property type="term" value="P:rRNA base methylation"/>
    <property type="evidence" value="ECO:0007669"/>
    <property type="project" value="UniProtKB-UniRule"/>
</dbReference>
<dbReference type="OrthoDB" id="9806637at2"/>
<dbReference type="EC" id="2.1.1.199" evidence="7"/>
<keyword evidence="4 7" id="KW-0489">Methyltransferase</keyword>
<comment type="function">
    <text evidence="7">Specifically methylates the N4 position of cytidine in position 1402 (C1402) of 16S rRNA.</text>
</comment>
<feature type="binding site" evidence="7">
    <location>
        <begin position="35"/>
        <end position="37"/>
    </location>
    <ligand>
        <name>S-adenosyl-L-methionine</name>
        <dbReference type="ChEBI" id="CHEBI:59789"/>
    </ligand>
</feature>
<proteinExistence type="inferred from homology"/>
<accession>A0A2K8NSI4</accession>
<feature type="binding site" evidence="7">
    <location>
        <position position="111"/>
    </location>
    <ligand>
        <name>S-adenosyl-L-methionine</name>
        <dbReference type="ChEBI" id="CHEBI:59789"/>
    </ligand>
</feature>
<dbReference type="NCBIfam" id="TIGR00006">
    <property type="entry name" value="16S rRNA (cytosine(1402)-N(4))-methyltransferase RsmH"/>
    <property type="match status" value="1"/>
</dbReference>